<proteinExistence type="inferred from homology"/>
<sequence>TFREAFKPVRQATEDGNVEARMSLREVMKLITEGGSAAQAASRVCGKAFAVRCWREARTAAGVYWALPCSCRLLCPLLLRCCCYSAARPQSKNRTILPSTTTGRQNELLYSGALRLAAAVYRQWHRGRAGREAGGQGGAGELGAGGAAVRRVLHGLPAARPPAPAGAGRTAPSARAASAGAEFQRLKGRAEASLAAAPEEILRSRRRAACLDTCNDPFAVFQWHLRGQNARASLTSTLPESGRRATSESGVTVCLLDDGLDYSNPDLTRRFTTPKAATTSTRRMTMTPCPAPSSALRQVANNFYCGLGVAPGAQVSMLKILDGTVIDSMGGHGVTTTTAPRQLHLLGPAGGRGRTTGNSSTAHVAGQV</sequence>
<dbReference type="PANTHER" id="PTHR42884:SF14">
    <property type="entry name" value="NEUROENDOCRINE CONVERTASE 1"/>
    <property type="match status" value="1"/>
</dbReference>
<dbReference type="AlphaFoldDB" id="A0A1I8FN13"/>
<comment type="similarity">
    <text evidence="4">Belongs to the peptidase S8 family.</text>
</comment>
<name>A0A1I8FN13_9PLAT</name>
<evidence type="ECO:0000256" key="1">
    <source>
        <dbReference type="ARBA" id="ARBA00022670"/>
    </source>
</evidence>
<reference evidence="7" key="1">
    <citation type="submission" date="2016-11" db="UniProtKB">
        <authorList>
            <consortium name="WormBaseParasite"/>
        </authorList>
    </citation>
    <scope>IDENTIFICATION</scope>
</reference>
<dbReference type="WBParaSite" id="maker-unitig_39659-snap-gene-0.2-mRNA-1">
    <property type="protein sequence ID" value="maker-unitig_39659-snap-gene-0.2-mRNA-1"/>
    <property type="gene ID" value="maker-unitig_39659-snap-gene-0.2"/>
</dbReference>
<keyword evidence="6" id="KW-1185">Reference proteome</keyword>
<dbReference type="Proteomes" id="UP000095280">
    <property type="component" value="Unplaced"/>
</dbReference>
<protein>
    <submittedName>
        <fullName evidence="7">Subtilisin</fullName>
    </submittedName>
</protein>
<feature type="compositionally biased region" description="Low complexity" evidence="5">
    <location>
        <begin position="165"/>
        <end position="180"/>
    </location>
</feature>
<dbReference type="InterPro" id="IPR036852">
    <property type="entry name" value="Peptidase_S8/S53_dom_sf"/>
</dbReference>
<evidence type="ECO:0000313" key="6">
    <source>
        <dbReference type="Proteomes" id="UP000095280"/>
    </source>
</evidence>
<dbReference type="Gene3D" id="3.40.50.200">
    <property type="entry name" value="Peptidase S8/S53 domain"/>
    <property type="match status" value="1"/>
</dbReference>
<dbReference type="InterPro" id="IPR023827">
    <property type="entry name" value="Peptidase_S8_Asp-AS"/>
</dbReference>
<keyword evidence="1" id="KW-0645">Protease</keyword>
<keyword evidence="2" id="KW-0378">Hydrolase</keyword>
<dbReference type="PROSITE" id="PS51892">
    <property type="entry name" value="SUBTILASE"/>
    <property type="match status" value="1"/>
</dbReference>
<evidence type="ECO:0000256" key="2">
    <source>
        <dbReference type="ARBA" id="ARBA00022801"/>
    </source>
</evidence>
<accession>A0A1I8FN13</accession>
<dbReference type="GO" id="GO:0004252">
    <property type="term" value="F:serine-type endopeptidase activity"/>
    <property type="evidence" value="ECO:0007669"/>
    <property type="project" value="InterPro"/>
</dbReference>
<organism evidence="6 7">
    <name type="scientific">Macrostomum lignano</name>
    <dbReference type="NCBI Taxonomy" id="282301"/>
    <lineage>
        <taxon>Eukaryota</taxon>
        <taxon>Metazoa</taxon>
        <taxon>Spiralia</taxon>
        <taxon>Lophotrochozoa</taxon>
        <taxon>Platyhelminthes</taxon>
        <taxon>Rhabditophora</taxon>
        <taxon>Macrostomorpha</taxon>
        <taxon>Macrostomida</taxon>
        <taxon>Macrostomidae</taxon>
        <taxon>Macrostomum</taxon>
    </lineage>
</organism>
<evidence type="ECO:0000256" key="4">
    <source>
        <dbReference type="PROSITE-ProRule" id="PRU01240"/>
    </source>
</evidence>
<keyword evidence="3" id="KW-0720">Serine protease</keyword>
<feature type="region of interest" description="Disordered" evidence="5">
    <location>
        <begin position="158"/>
        <end position="180"/>
    </location>
</feature>
<comment type="caution">
    <text evidence="4">Lacks conserved residue(s) required for the propagation of feature annotation.</text>
</comment>
<dbReference type="PROSITE" id="PS00136">
    <property type="entry name" value="SUBTILASE_ASP"/>
    <property type="match status" value="1"/>
</dbReference>
<dbReference type="SUPFAM" id="SSF52743">
    <property type="entry name" value="Subtilisin-like"/>
    <property type="match status" value="1"/>
</dbReference>
<dbReference type="PANTHER" id="PTHR42884">
    <property type="entry name" value="PROPROTEIN CONVERTASE SUBTILISIN/KEXIN-RELATED"/>
    <property type="match status" value="1"/>
</dbReference>
<dbReference type="GO" id="GO:0016485">
    <property type="term" value="P:protein processing"/>
    <property type="evidence" value="ECO:0007669"/>
    <property type="project" value="TreeGrafter"/>
</dbReference>
<evidence type="ECO:0000256" key="5">
    <source>
        <dbReference type="SAM" id="MobiDB-lite"/>
    </source>
</evidence>
<evidence type="ECO:0000256" key="3">
    <source>
        <dbReference type="ARBA" id="ARBA00022825"/>
    </source>
</evidence>
<evidence type="ECO:0000313" key="7">
    <source>
        <dbReference type="WBParaSite" id="maker-unitig_39659-snap-gene-0.2-mRNA-1"/>
    </source>
</evidence>
<dbReference type="GO" id="GO:0016020">
    <property type="term" value="C:membrane"/>
    <property type="evidence" value="ECO:0007669"/>
    <property type="project" value="TreeGrafter"/>
</dbReference>